<dbReference type="RefSeq" id="WP_168878555.1">
    <property type="nucleotide sequence ID" value="NZ_JABAIM010000005.1"/>
</dbReference>
<accession>A0A847SD74</accession>
<dbReference type="GO" id="GO:0008168">
    <property type="term" value="F:methyltransferase activity"/>
    <property type="evidence" value="ECO:0007669"/>
    <property type="project" value="UniProtKB-KW"/>
</dbReference>
<keyword evidence="1 5" id="KW-0489">Methyltransferase</keyword>
<comment type="caution">
    <text evidence="5">The sequence shown here is derived from an EMBL/GenBank/DDBJ whole genome shotgun (WGS) entry which is preliminary data.</text>
</comment>
<evidence type="ECO:0000256" key="3">
    <source>
        <dbReference type="ARBA" id="ARBA00022691"/>
    </source>
</evidence>
<evidence type="ECO:0000256" key="2">
    <source>
        <dbReference type="ARBA" id="ARBA00022679"/>
    </source>
</evidence>
<keyword evidence="3" id="KW-0949">S-adenosyl-L-methionine</keyword>
<feature type="domain" description="S-adenosylmethionine-dependent methyltransferase" evidence="4">
    <location>
        <begin position="56"/>
        <end position="285"/>
    </location>
</feature>
<dbReference type="PANTHER" id="PTHR43042:SF3">
    <property type="entry name" value="RIBOSOMAL RNA LARGE SUBUNIT METHYLTRANSFERASE YWBD-RELATED"/>
    <property type="match status" value="1"/>
</dbReference>
<evidence type="ECO:0000256" key="1">
    <source>
        <dbReference type="ARBA" id="ARBA00022603"/>
    </source>
</evidence>
<sequence length="330" mass="38022">MTEPVLPDGATLLQAVDIAPFANRLAKNARHLHKWARRNDLQCYRLYDRDIPAFPLAVDWYDGRLHLQEFDTGWKQTPEQHYAWVMAVESAVSETLQVPKEQIWFKLRQRQRGETQYQKTGEEGEDFVVSERGHRFWVNLAAYLDTGLFLDHRNARQWVGELADGARFLNLFAYTGSFTIYAAAGGAVSTDTVDLSNTYQAWTARNLALNGFTGPQHRLHRADVFSWLREAVGRGDRYDLIVLDPPTFSNSKKMLGILDVQRDHPWMIRQCLSLLSPTGTLFFSNNLRQFELDAGIRAMAQVEDLSARSVPEDFRNQKIHHCYRIRHRAA</sequence>
<dbReference type="EMBL" id="JABAIM010000005">
    <property type="protein sequence ID" value="NLR76885.1"/>
    <property type="molecule type" value="Genomic_DNA"/>
</dbReference>
<dbReference type="Gene3D" id="3.30.750.80">
    <property type="entry name" value="RNA methyltransferase domain (HRMD) like"/>
    <property type="match status" value="1"/>
</dbReference>
<dbReference type="Gene3D" id="3.40.50.150">
    <property type="entry name" value="Vaccinia Virus protein VP39"/>
    <property type="match status" value="1"/>
</dbReference>
<evidence type="ECO:0000313" key="5">
    <source>
        <dbReference type="EMBL" id="NLR76885.1"/>
    </source>
</evidence>
<dbReference type="GO" id="GO:0032259">
    <property type="term" value="P:methylation"/>
    <property type="evidence" value="ECO:0007669"/>
    <property type="project" value="UniProtKB-KW"/>
</dbReference>
<dbReference type="CDD" id="cd02440">
    <property type="entry name" value="AdoMet_MTases"/>
    <property type="match status" value="1"/>
</dbReference>
<evidence type="ECO:0000313" key="6">
    <source>
        <dbReference type="Proteomes" id="UP000587991"/>
    </source>
</evidence>
<protein>
    <submittedName>
        <fullName evidence="5">SAM-dependent methyltransferase</fullName>
    </submittedName>
</protein>
<evidence type="ECO:0000259" key="4">
    <source>
        <dbReference type="Pfam" id="PF10672"/>
    </source>
</evidence>
<keyword evidence="2 5" id="KW-0808">Transferase</keyword>
<reference evidence="5 6" key="1">
    <citation type="submission" date="2020-04" db="EMBL/GenBank/DDBJ databases">
        <title>Draft genome of Leeia sp. IMCC25680.</title>
        <authorList>
            <person name="Song J."/>
            <person name="Cho J.-C."/>
        </authorList>
    </citation>
    <scope>NUCLEOTIDE SEQUENCE [LARGE SCALE GENOMIC DNA]</scope>
    <source>
        <strain evidence="5 6">IMCC25680</strain>
    </source>
</reference>
<dbReference type="SUPFAM" id="SSF53335">
    <property type="entry name" value="S-adenosyl-L-methionine-dependent methyltransferases"/>
    <property type="match status" value="1"/>
</dbReference>
<proteinExistence type="predicted"/>
<dbReference type="AlphaFoldDB" id="A0A847SD74"/>
<dbReference type="InterPro" id="IPR019614">
    <property type="entry name" value="SAM-dep_methyl-trfase"/>
</dbReference>
<organism evidence="5 6">
    <name type="scientific">Leeia aquatica</name>
    <dbReference type="NCBI Taxonomy" id="2725557"/>
    <lineage>
        <taxon>Bacteria</taxon>
        <taxon>Pseudomonadati</taxon>
        <taxon>Pseudomonadota</taxon>
        <taxon>Betaproteobacteria</taxon>
        <taxon>Neisseriales</taxon>
        <taxon>Leeiaceae</taxon>
        <taxon>Leeia</taxon>
    </lineage>
</organism>
<dbReference type="Proteomes" id="UP000587991">
    <property type="component" value="Unassembled WGS sequence"/>
</dbReference>
<dbReference type="PANTHER" id="PTHR43042">
    <property type="entry name" value="SAM-DEPENDENT METHYLTRANSFERASE"/>
    <property type="match status" value="1"/>
</dbReference>
<dbReference type="InterPro" id="IPR029063">
    <property type="entry name" value="SAM-dependent_MTases_sf"/>
</dbReference>
<name>A0A847SD74_9NEIS</name>
<gene>
    <name evidence="5" type="ORF">HF682_17080</name>
</gene>
<keyword evidence="6" id="KW-1185">Reference proteome</keyword>
<dbReference type="Pfam" id="PF10672">
    <property type="entry name" value="Methyltrans_SAM"/>
    <property type="match status" value="1"/>
</dbReference>